<evidence type="ECO:0000259" key="2">
    <source>
        <dbReference type="Pfam" id="PF13439"/>
    </source>
</evidence>
<reference evidence="3" key="1">
    <citation type="submission" date="2023-02" db="EMBL/GenBank/DDBJ databases">
        <title>Pathogen: clinical or host-associated sample.</title>
        <authorList>
            <person name="Hergert J."/>
            <person name="Casey R."/>
            <person name="Wagner J."/>
            <person name="Young E.L."/>
            <person name="Oakeson K.F."/>
        </authorList>
    </citation>
    <scope>NUCLEOTIDE SEQUENCE</scope>
    <source>
        <strain evidence="3">2022CK-00830</strain>
    </source>
</reference>
<dbReference type="InterPro" id="IPR050194">
    <property type="entry name" value="Glycosyltransferase_grp1"/>
</dbReference>
<name>A0AAX3MUI1_9BACL</name>
<evidence type="ECO:0000313" key="3">
    <source>
        <dbReference type="EMBL" id="WDH80708.1"/>
    </source>
</evidence>
<dbReference type="RefSeq" id="WP_274358737.1">
    <property type="nucleotide sequence ID" value="NZ_CP118101.1"/>
</dbReference>
<organism evidence="3 4">
    <name type="scientific">Paenibacillus urinalis</name>
    <dbReference type="NCBI Taxonomy" id="521520"/>
    <lineage>
        <taxon>Bacteria</taxon>
        <taxon>Bacillati</taxon>
        <taxon>Bacillota</taxon>
        <taxon>Bacilli</taxon>
        <taxon>Bacillales</taxon>
        <taxon>Paenibacillaceae</taxon>
        <taxon>Paenibacillus</taxon>
    </lineage>
</organism>
<protein>
    <submittedName>
        <fullName evidence="3">Glycosyltransferase family 1 protein</fullName>
    </submittedName>
</protein>
<proteinExistence type="predicted"/>
<dbReference type="Proteomes" id="UP001220962">
    <property type="component" value="Chromosome"/>
</dbReference>
<dbReference type="Pfam" id="PF00534">
    <property type="entry name" value="Glycos_transf_1"/>
    <property type="match status" value="1"/>
</dbReference>
<feature type="domain" description="Glycosyltransferase subfamily 4-like N-terminal" evidence="2">
    <location>
        <begin position="15"/>
        <end position="177"/>
    </location>
</feature>
<dbReference type="InterPro" id="IPR001296">
    <property type="entry name" value="Glyco_trans_1"/>
</dbReference>
<feature type="domain" description="Glycosyl transferase family 1" evidence="1">
    <location>
        <begin position="196"/>
        <end position="345"/>
    </location>
</feature>
<accession>A0AAX3MUI1</accession>
<dbReference type="Pfam" id="PF13439">
    <property type="entry name" value="Glyco_transf_4"/>
    <property type="match status" value="1"/>
</dbReference>
<dbReference type="CDD" id="cd03814">
    <property type="entry name" value="GT4-like"/>
    <property type="match status" value="1"/>
</dbReference>
<dbReference type="PANTHER" id="PTHR45947:SF3">
    <property type="entry name" value="SULFOQUINOVOSYL TRANSFERASE SQD2"/>
    <property type="match status" value="1"/>
</dbReference>
<dbReference type="AlphaFoldDB" id="A0AAX3MUI1"/>
<dbReference type="Gene3D" id="3.40.50.2000">
    <property type="entry name" value="Glycogen Phosphorylase B"/>
    <property type="match status" value="2"/>
</dbReference>
<dbReference type="InterPro" id="IPR028098">
    <property type="entry name" value="Glyco_trans_4-like_N"/>
</dbReference>
<evidence type="ECO:0000313" key="4">
    <source>
        <dbReference type="Proteomes" id="UP001220962"/>
    </source>
</evidence>
<dbReference type="SUPFAM" id="SSF53756">
    <property type="entry name" value="UDP-Glycosyltransferase/glycogen phosphorylase"/>
    <property type="match status" value="1"/>
</dbReference>
<sequence length="382" mass="42890">MKIAIITETFLPSTDGIVTRLTASIRHFLAEGHEVIIIAPDLGITSYGEARVYGIPARPLPLYRTKKFAMPSPRVGKLLKEYDPDVVHVVNPALLGAAGIYYSRKYGYPLLASYHTNLSQYLDYYKLSYLNGLMWSYIRSLHNRAAVNLCTSLTVKEELTSRQFRNVMLWKRGVDTELFSPKQYSLVMRERLSQGQEGKKVLLYVGRLAVEKEIEKLRDLFDASDQFVLAIIGDGPHRQALEAHFKGTPTLFTGFLYGQELAQAFASSDVFIFPSTTETLGLVLLEAMASGLPVVAARSGPTSEQIRHGHSGLLYDADDHSDFISAVCRFEDEAVRHRMAEAAYQESIGKGWSEAAEQVLGYYKQTILERKLKHNEEILNSN</sequence>
<gene>
    <name evidence="3" type="ORF">PUW23_14230</name>
</gene>
<dbReference type="GO" id="GO:0016757">
    <property type="term" value="F:glycosyltransferase activity"/>
    <property type="evidence" value="ECO:0007669"/>
    <property type="project" value="InterPro"/>
</dbReference>
<evidence type="ECO:0000259" key="1">
    <source>
        <dbReference type="Pfam" id="PF00534"/>
    </source>
</evidence>
<dbReference type="EMBL" id="CP118101">
    <property type="protein sequence ID" value="WDH80708.1"/>
    <property type="molecule type" value="Genomic_DNA"/>
</dbReference>
<dbReference type="PANTHER" id="PTHR45947">
    <property type="entry name" value="SULFOQUINOVOSYL TRANSFERASE SQD2"/>
    <property type="match status" value="1"/>
</dbReference>